<evidence type="ECO:0000256" key="8">
    <source>
        <dbReference type="ARBA" id="ARBA00023288"/>
    </source>
</evidence>
<feature type="signal peptide" evidence="11">
    <location>
        <begin position="1"/>
        <end position="15"/>
    </location>
</feature>
<dbReference type="VEuPathDB" id="FungiDB:GGTG_08886"/>
<dbReference type="EMBL" id="GL385398">
    <property type="protein sequence ID" value="EJT75048.1"/>
    <property type="molecule type" value="Genomic_DNA"/>
</dbReference>
<organism evidence="13">
    <name type="scientific">Gaeumannomyces tritici (strain R3-111a-1)</name>
    <name type="common">Wheat and barley take-all root rot fungus</name>
    <name type="synonym">Gaeumannomyces graminis var. tritici</name>
    <dbReference type="NCBI Taxonomy" id="644352"/>
    <lineage>
        <taxon>Eukaryota</taxon>
        <taxon>Fungi</taxon>
        <taxon>Dikarya</taxon>
        <taxon>Ascomycota</taxon>
        <taxon>Pezizomycotina</taxon>
        <taxon>Sordariomycetes</taxon>
        <taxon>Sordariomycetidae</taxon>
        <taxon>Magnaporthales</taxon>
        <taxon>Magnaporthaceae</taxon>
        <taxon>Gaeumannomyces</taxon>
    </lineage>
</organism>
<evidence type="ECO:0000256" key="1">
    <source>
        <dbReference type="ARBA" id="ARBA00004589"/>
    </source>
</evidence>
<dbReference type="STRING" id="644352.J3P5U6"/>
<keyword evidence="9" id="KW-0479">Metal-binding</keyword>
<sequence length="180" mass="17731">MKAAILLAAATLVLAQDITKYVPTCSFKCLQEAVTSATKCQPLDGKCICDRPNFEAIYNSGNACVLQACGSDTAITQVLPGTYKYCEDVVAGASSVPVATGRPSPRPSDVPTPSDFSILPVTPTTMSTTGNSTVTSAGPTTASSTSRGAGTTSAPAGGAAAGGATAGLAAALGGVLVALL</sequence>
<keyword evidence="7 9" id="KW-1015">Disulfide bond</keyword>
<reference evidence="14" key="5">
    <citation type="submission" date="2018-04" db="UniProtKB">
        <authorList>
            <consortium name="EnsemblFungi"/>
        </authorList>
    </citation>
    <scope>IDENTIFICATION</scope>
    <source>
        <strain evidence="14">R3-111a-1</strain>
    </source>
</reference>
<evidence type="ECO:0000313" key="13">
    <source>
        <dbReference type="EMBL" id="EJT75048.1"/>
    </source>
</evidence>
<reference evidence="15" key="1">
    <citation type="submission" date="2010-07" db="EMBL/GenBank/DDBJ databases">
        <title>The genome sequence of Gaeumannomyces graminis var. tritici strain R3-111a-1.</title>
        <authorList>
            <consortium name="The Broad Institute Genome Sequencing Platform"/>
            <person name="Ma L.-J."/>
            <person name="Dead R."/>
            <person name="Young S."/>
            <person name="Zeng Q."/>
            <person name="Koehrsen M."/>
            <person name="Alvarado L."/>
            <person name="Berlin A."/>
            <person name="Chapman S.B."/>
            <person name="Chen Z."/>
            <person name="Freedman E."/>
            <person name="Gellesch M."/>
            <person name="Goldberg J."/>
            <person name="Griggs A."/>
            <person name="Gujja S."/>
            <person name="Heilman E.R."/>
            <person name="Heiman D."/>
            <person name="Hepburn T."/>
            <person name="Howarth C."/>
            <person name="Jen D."/>
            <person name="Larson L."/>
            <person name="Mehta T."/>
            <person name="Neiman D."/>
            <person name="Pearson M."/>
            <person name="Roberts A."/>
            <person name="Saif S."/>
            <person name="Shea T."/>
            <person name="Shenoy N."/>
            <person name="Sisk P."/>
            <person name="Stolte C."/>
            <person name="Sykes S."/>
            <person name="Walk T."/>
            <person name="White J."/>
            <person name="Yandava C."/>
            <person name="Haas B."/>
            <person name="Nusbaum C."/>
            <person name="Birren B."/>
        </authorList>
    </citation>
    <scope>NUCLEOTIDE SEQUENCE [LARGE SCALE GENOMIC DNA]</scope>
    <source>
        <strain evidence="15">R3-111a-1</strain>
    </source>
</reference>
<feature type="region of interest" description="Disordered" evidence="10">
    <location>
        <begin position="120"/>
        <end position="158"/>
    </location>
</feature>
<dbReference type="RefSeq" id="XP_009224992.1">
    <property type="nucleotide sequence ID" value="XM_009226728.1"/>
</dbReference>
<dbReference type="HOGENOM" id="CLU_063084_5_2_1"/>
<evidence type="ECO:0000256" key="2">
    <source>
        <dbReference type="ARBA" id="ARBA00004613"/>
    </source>
</evidence>
<evidence type="ECO:0000256" key="5">
    <source>
        <dbReference type="ARBA" id="ARBA00022622"/>
    </source>
</evidence>
<evidence type="ECO:0000256" key="11">
    <source>
        <dbReference type="SAM" id="SignalP"/>
    </source>
</evidence>
<dbReference type="eggNOG" id="ENOG502SZ7B">
    <property type="taxonomic scope" value="Eukaryota"/>
</dbReference>
<evidence type="ECO:0000256" key="3">
    <source>
        <dbReference type="ARBA" id="ARBA00010031"/>
    </source>
</evidence>
<protein>
    <recommendedName>
        <fullName evidence="12">CFEM domain-containing protein</fullName>
    </recommendedName>
</protein>
<reference evidence="13" key="2">
    <citation type="submission" date="2010-07" db="EMBL/GenBank/DDBJ databases">
        <authorList>
            <consortium name="The Broad Institute Genome Sequencing Platform"/>
            <consortium name="Broad Institute Genome Sequencing Center for Infectious Disease"/>
            <person name="Ma L.-J."/>
            <person name="Dead R."/>
            <person name="Young S."/>
            <person name="Zeng Q."/>
            <person name="Koehrsen M."/>
            <person name="Alvarado L."/>
            <person name="Berlin A."/>
            <person name="Chapman S.B."/>
            <person name="Chen Z."/>
            <person name="Freedman E."/>
            <person name="Gellesch M."/>
            <person name="Goldberg J."/>
            <person name="Griggs A."/>
            <person name="Gujja S."/>
            <person name="Heilman E.R."/>
            <person name="Heiman D."/>
            <person name="Hepburn T."/>
            <person name="Howarth C."/>
            <person name="Jen D."/>
            <person name="Larson L."/>
            <person name="Mehta T."/>
            <person name="Neiman D."/>
            <person name="Pearson M."/>
            <person name="Roberts A."/>
            <person name="Saif S."/>
            <person name="Shea T."/>
            <person name="Shenoy N."/>
            <person name="Sisk P."/>
            <person name="Stolte C."/>
            <person name="Sykes S."/>
            <person name="Walk T."/>
            <person name="White J."/>
            <person name="Yandava C."/>
            <person name="Haas B."/>
            <person name="Nusbaum C."/>
            <person name="Birren B."/>
        </authorList>
    </citation>
    <scope>NUCLEOTIDE SEQUENCE</scope>
    <source>
        <strain evidence="13">R3-111a-1</strain>
    </source>
</reference>
<keyword evidence="9" id="KW-0349">Heme</keyword>
<feature type="region of interest" description="Disordered" evidence="10">
    <location>
        <begin position="96"/>
        <end position="115"/>
    </location>
</feature>
<feature type="compositionally biased region" description="Low complexity" evidence="10">
    <location>
        <begin position="122"/>
        <end position="158"/>
    </location>
</feature>
<keyword evidence="5" id="KW-0336">GPI-anchor</keyword>
<dbReference type="EnsemblFungi" id="EJT75048">
    <property type="protein sequence ID" value="EJT75048"/>
    <property type="gene ID" value="GGTG_08886"/>
</dbReference>
<dbReference type="GO" id="GO:0046872">
    <property type="term" value="F:metal ion binding"/>
    <property type="evidence" value="ECO:0007669"/>
    <property type="project" value="UniProtKB-UniRule"/>
</dbReference>
<dbReference type="InterPro" id="IPR008427">
    <property type="entry name" value="Extracellular_membr_CFEM_dom"/>
</dbReference>
<dbReference type="AlphaFoldDB" id="J3P5U6"/>
<reference evidence="13" key="3">
    <citation type="submission" date="2010-09" db="EMBL/GenBank/DDBJ databases">
        <title>Annotation of Gaeumannomyces graminis var. tritici R3-111a-1.</title>
        <authorList>
            <consortium name="The Broad Institute Genome Sequencing Platform"/>
            <person name="Ma L.-J."/>
            <person name="Dead R."/>
            <person name="Young S.K."/>
            <person name="Zeng Q."/>
            <person name="Gargeya S."/>
            <person name="Fitzgerald M."/>
            <person name="Haas B."/>
            <person name="Abouelleil A."/>
            <person name="Alvarado L."/>
            <person name="Arachchi H.M."/>
            <person name="Berlin A."/>
            <person name="Brown A."/>
            <person name="Chapman S.B."/>
            <person name="Chen Z."/>
            <person name="Dunbar C."/>
            <person name="Freedman E."/>
            <person name="Gearin G."/>
            <person name="Gellesch M."/>
            <person name="Goldberg J."/>
            <person name="Griggs A."/>
            <person name="Gujja S."/>
            <person name="Heiman D."/>
            <person name="Howarth C."/>
            <person name="Larson L."/>
            <person name="Lui A."/>
            <person name="MacDonald P.J.P."/>
            <person name="Mehta T."/>
            <person name="Montmayeur A."/>
            <person name="Murphy C."/>
            <person name="Neiman D."/>
            <person name="Pearson M."/>
            <person name="Priest M."/>
            <person name="Roberts A."/>
            <person name="Saif S."/>
            <person name="Shea T."/>
            <person name="Shenoy N."/>
            <person name="Sisk P."/>
            <person name="Stolte C."/>
            <person name="Sykes S."/>
            <person name="Yandava C."/>
            <person name="Wortman J."/>
            <person name="Nusbaum C."/>
            <person name="Birren B."/>
        </authorList>
    </citation>
    <scope>NUCLEOTIDE SEQUENCE</scope>
    <source>
        <strain evidence="13">R3-111a-1</strain>
    </source>
</reference>
<evidence type="ECO:0000256" key="10">
    <source>
        <dbReference type="SAM" id="MobiDB-lite"/>
    </source>
</evidence>
<feature type="domain" description="CFEM" evidence="12">
    <location>
        <begin position="1"/>
        <end position="111"/>
    </location>
</feature>
<dbReference type="Pfam" id="PF05730">
    <property type="entry name" value="CFEM"/>
    <property type="match status" value="1"/>
</dbReference>
<dbReference type="GO" id="GO:0005576">
    <property type="term" value="C:extracellular region"/>
    <property type="evidence" value="ECO:0007669"/>
    <property type="project" value="UniProtKB-SubCell"/>
</dbReference>
<keyword evidence="5" id="KW-0325">Glycoprotein</keyword>
<accession>J3P5U6</accession>
<dbReference type="OrthoDB" id="3767534at2759"/>
<evidence type="ECO:0000256" key="7">
    <source>
        <dbReference type="ARBA" id="ARBA00023157"/>
    </source>
</evidence>
<evidence type="ECO:0000313" key="14">
    <source>
        <dbReference type="EnsemblFungi" id="EJT75048"/>
    </source>
</evidence>
<comment type="similarity">
    <text evidence="3">Belongs to the RBT5 family.</text>
</comment>
<proteinExistence type="inferred from homology"/>
<feature type="disulfide bond" evidence="9">
    <location>
        <begin position="40"/>
        <end position="47"/>
    </location>
</feature>
<keyword evidence="4" id="KW-0964">Secreted</keyword>
<comment type="subcellular location">
    <subcellularLocation>
        <location evidence="1">Membrane</location>
        <topology evidence="1">Lipid-anchor</topology>
        <topology evidence="1">GPI-anchor</topology>
    </subcellularLocation>
    <subcellularLocation>
        <location evidence="2">Secreted</location>
    </subcellularLocation>
</comment>
<feature type="binding site" description="axial binding residue" evidence="9">
    <location>
        <position position="44"/>
    </location>
    <ligand>
        <name>heme</name>
        <dbReference type="ChEBI" id="CHEBI:30413"/>
    </ligand>
    <ligandPart>
        <name>Fe</name>
        <dbReference type="ChEBI" id="CHEBI:18248"/>
    </ligandPart>
</feature>
<evidence type="ECO:0000259" key="12">
    <source>
        <dbReference type="PROSITE" id="PS52012"/>
    </source>
</evidence>
<evidence type="ECO:0000256" key="9">
    <source>
        <dbReference type="PROSITE-ProRule" id="PRU01356"/>
    </source>
</evidence>
<name>J3P5U6_GAET3</name>
<keyword evidence="9" id="KW-0408">Iron</keyword>
<dbReference type="PROSITE" id="PS52012">
    <property type="entry name" value="CFEM"/>
    <property type="match status" value="1"/>
</dbReference>
<dbReference type="GeneID" id="20349344"/>
<evidence type="ECO:0000256" key="4">
    <source>
        <dbReference type="ARBA" id="ARBA00022525"/>
    </source>
</evidence>
<keyword evidence="6 11" id="KW-0732">Signal</keyword>
<reference evidence="14" key="4">
    <citation type="journal article" date="2015" name="G3 (Bethesda)">
        <title>Genome sequences of three phytopathogenic species of the Magnaporthaceae family of fungi.</title>
        <authorList>
            <person name="Okagaki L.H."/>
            <person name="Nunes C.C."/>
            <person name="Sailsbery J."/>
            <person name="Clay B."/>
            <person name="Brown D."/>
            <person name="John T."/>
            <person name="Oh Y."/>
            <person name="Young N."/>
            <person name="Fitzgerald M."/>
            <person name="Haas B.J."/>
            <person name="Zeng Q."/>
            <person name="Young S."/>
            <person name="Adiconis X."/>
            <person name="Fan L."/>
            <person name="Levin J.Z."/>
            <person name="Mitchell T.K."/>
            <person name="Okubara P.A."/>
            <person name="Farman M.L."/>
            <person name="Kohn L.M."/>
            <person name="Birren B."/>
            <person name="Ma L.-J."/>
            <person name="Dean R.A."/>
        </authorList>
    </citation>
    <scope>NUCLEOTIDE SEQUENCE</scope>
    <source>
        <strain evidence="14">R3-111a-1</strain>
    </source>
</reference>
<dbReference type="GO" id="GO:0098552">
    <property type="term" value="C:side of membrane"/>
    <property type="evidence" value="ECO:0007669"/>
    <property type="project" value="UniProtKB-KW"/>
</dbReference>
<feature type="chain" id="PRO_5015094897" description="CFEM domain-containing protein" evidence="11">
    <location>
        <begin position="16"/>
        <end position="180"/>
    </location>
</feature>
<gene>
    <name evidence="14" type="primary">20349344</name>
    <name evidence="13" type="ORF">GGTG_08886</name>
</gene>
<comment type="caution">
    <text evidence="9">Lacks conserved residue(s) required for the propagation of feature annotation.</text>
</comment>
<keyword evidence="8" id="KW-0449">Lipoprotein</keyword>
<keyword evidence="5" id="KW-0472">Membrane</keyword>
<dbReference type="Proteomes" id="UP000006039">
    <property type="component" value="Unassembled WGS sequence"/>
</dbReference>
<keyword evidence="15" id="KW-1185">Reference proteome</keyword>
<evidence type="ECO:0000256" key="6">
    <source>
        <dbReference type="ARBA" id="ARBA00022729"/>
    </source>
</evidence>
<evidence type="ECO:0000313" key="15">
    <source>
        <dbReference type="Proteomes" id="UP000006039"/>
    </source>
</evidence>